<dbReference type="InterPro" id="IPR040040">
    <property type="entry name" value="ATG11"/>
</dbReference>
<feature type="compositionally biased region" description="Polar residues" evidence="3">
    <location>
        <begin position="645"/>
        <end position="655"/>
    </location>
</feature>
<comment type="caution">
    <text evidence="5">The sequence shown here is derived from an EMBL/GenBank/DDBJ whole genome shotgun (WGS) entry which is preliminary data.</text>
</comment>
<feature type="domain" description="Ubiquitin-like" evidence="4">
    <location>
        <begin position="1"/>
        <end position="60"/>
    </location>
</feature>
<dbReference type="SUPFAM" id="SSF54236">
    <property type="entry name" value="Ubiquitin-like"/>
    <property type="match status" value="1"/>
</dbReference>
<dbReference type="GO" id="GO:0034727">
    <property type="term" value="P:piecemeal microautophagy of the nucleus"/>
    <property type="evidence" value="ECO:0007669"/>
    <property type="project" value="TreeGrafter"/>
</dbReference>
<dbReference type="InterPro" id="IPR029071">
    <property type="entry name" value="Ubiquitin-like_domsf"/>
</dbReference>
<evidence type="ECO:0000256" key="3">
    <source>
        <dbReference type="SAM" id="MobiDB-lite"/>
    </source>
</evidence>
<evidence type="ECO:0000313" key="5">
    <source>
        <dbReference type="EMBL" id="KAK9820447.1"/>
    </source>
</evidence>
<dbReference type="PROSITE" id="PS50053">
    <property type="entry name" value="UBIQUITIN_2"/>
    <property type="match status" value="1"/>
</dbReference>
<feature type="region of interest" description="Disordered" evidence="3">
    <location>
        <begin position="555"/>
        <end position="582"/>
    </location>
</feature>
<dbReference type="GO" id="GO:0060090">
    <property type="term" value="F:molecular adaptor activity"/>
    <property type="evidence" value="ECO:0007669"/>
    <property type="project" value="TreeGrafter"/>
</dbReference>
<protein>
    <recommendedName>
        <fullName evidence="4">Ubiquitin-like domain-containing protein</fullName>
    </recommendedName>
</protein>
<feature type="coiled-coil region" evidence="2">
    <location>
        <begin position="663"/>
        <end position="697"/>
    </location>
</feature>
<dbReference type="InterPro" id="IPR000626">
    <property type="entry name" value="Ubiquitin-like_dom"/>
</dbReference>
<dbReference type="GO" id="GO:1990316">
    <property type="term" value="C:Atg1/ULK1 kinase complex"/>
    <property type="evidence" value="ECO:0007669"/>
    <property type="project" value="TreeGrafter"/>
</dbReference>
<dbReference type="Pfam" id="PF00240">
    <property type="entry name" value="ubiquitin"/>
    <property type="match status" value="1"/>
</dbReference>
<name>A0AAW1QGB0_9CHLO</name>
<dbReference type="GO" id="GO:0034517">
    <property type="term" value="P:ribophagy"/>
    <property type="evidence" value="ECO:0007669"/>
    <property type="project" value="TreeGrafter"/>
</dbReference>
<organism evidence="5 6">
    <name type="scientific">[Myrmecia] bisecta</name>
    <dbReference type="NCBI Taxonomy" id="41462"/>
    <lineage>
        <taxon>Eukaryota</taxon>
        <taxon>Viridiplantae</taxon>
        <taxon>Chlorophyta</taxon>
        <taxon>core chlorophytes</taxon>
        <taxon>Trebouxiophyceae</taxon>
        <taxon>Trebouxiales</taxon>
        <taxon>Trebouxiaceae</taxon>
        <taxon>Myrmecia</taxon>
    </lineage>
</organism>
<sequence length="706" mass="77942">MLVFVASNGKTLELAVQSSYRVDAVQQALAAHTGIPVSEQIVMCNGTPLDPTKPLAAYNLPGYADSKPQDVFLYNKNHLRSGAALPLPEPPLPPIPEVPAPQSVRYEPHMLDEAGSPLVRALPDYERQFRYHLTKAQAHCEGSQQRYHISQQLLSEMEVQAMAIDAARANVEQHYSFICNEHSVFMRKYVQQHTAHAETLVRFEQDMAQLAATELQPAARTRELTRLVHLVPEQRLRDWAANCGRSHKHFADKVSELEGLFGGLKSDVESLFMTAPSVDLDELGRQMEDRQRCLDQQTSIVQVLTSDFDKVQSLVEETVRQLRAGPSASSVQPLDACHVMETMHDSHVSQLLPQIQEADAQVERFAQHCLNCKNQMTRDVFGQLQKISAQQSKIRNMRNKLAAFKEVAMKQAEAFAELLLVRRIPAAYAHCLSECVRRKAFAELYSGQASQLAERMGRIRAKEVTKRDAFIKHVEAYIPKQVLANMGLLLQPPHCQINVPAAESNLLQVSVEELRRLRASLDLQASVKAVSPFAEPGRSGLASSSAPEVGLLLAASLRSPPPPPEADKEDVEAADTDYGGGQSLEMENARLRADLAAHIALECSRFTNLPQHLDSSASGGPASPGTPGARPPSFPSSPAGAASPHQQLASSSQEAGQKFREALQLKDELVGRLQRELEAARRQAAAYVHRIHHLEDRLAQASTRGW</sequence>
<dbReference type="PANTHER" id="PTHR13222">
    <property type="entry name" value="RB1-INDUCIBLE COILED-COIL"/>
    <property type="match status" value="1"/>
</dbReference>
<keyword evidence="2" id="KW-0175">Coiled coil</keyword>
<feature type="region of interest" description="Disordered" evidence="3">
    <location>
        <begin position="612"/>
        <end position="657"/>
    </location>
</feature>
<gene>
    <name evidence="5" type="ORF">WJX72_010464</name>
</gene>
<dbReference type="GO" id="GO:0034045">
    <property type="term" value="C:phagophore assembly site membrane"/>
    <property type="evidence" value="ECO:0007669"/>
    <property type="project" value="TreeGrafter"/>
</dbReference>
<dbReference type="GO" id="GO:0000422">
    <property type="term" value="P:autophagy of mitochondrion"/>
    <property type="evidence" value="ECO:0007669"/>
    <property type="project" value="TreeGrafter"/>
</dbReference>
<dbReference type="AlphaFoldDB" id="A0AAW1QGB0"/>
<dbReference type="InterPro" id="IPR045326">
    <property type="entry name" value="ATG17-like_dom"/>
</dbReference>
<evidence type="ECO:0000313" key="6">
    <source>
        <dbReference type="Proteomes" id="UP001489004"/>
    </source>
</evidence>
<dbReference type="GO" id="GO:0019901">
    <property type="term" value="F:protein kinase binding"/>
    <property type="evidence" value="ECO:0007669"/>
    <property type="project" value="TreeGrafter"/>
</dbReference>
<accession>A0AAW1QGB0</accession>
<dbReference type="PANTHER" id="PTHR13222:SF1">
    <property type="entry name" value="RB1-INDUCIBLE COILED-COIL PROTEIN 1"/>
    <property type="match status" value="1"/>
</dbReference>
<evidence type="ECO:0000256" key="1">
    <source>
        <dbReference type="ARBA" id="ARBA00023006"/>
    </source>
</evidence>
<feature type="compositionally biased region" description="Low complexity" evidence="3">
    <location>
        <begin position="615"/>
        <end position="628"/>
    </location>
</feature>
<evidence type="ECO:0000259" key="4">
    <source>
        <dbReference type="PROSITE" id="PS50053"/>
    </source>
</evidence>
<dbReference type="Pfam" id="PF04108">
    <property type="entry name" value="ATG17_like"/>
    <property type="match status" value="1"/>
</dbReference>
<reference evidence="5 6" key="1">
    <citation type="journal article" date="2024" name="Nat. Commun.">
        <title>Phylogenomics reveals the evolutionary origins of lichenization in chlorophyte algae.</title>
        <authorList>
            <person name="Puginier C."/>
            <person name="Libourel C."/>
            <person name="Otte J."/>
            <person name="Skaloud P."/>
            <person name="Haon M."/>
            <person name="Grisel S."/>
            <person name="Petersen M."/>
            <person name="Berrin J.G."/>
            <person name="Delaux P.M."/>
            <person name="Dal Grande F."/>
            <person name="Keller J."/>
        </authorList>
    </citation>
    <scope>NUCLEOTIDE SEQUENCE [LARGE SCALE GENOMIC DNA]</scope>
    <source>
        <strain evidence="5 6">SAG 2043</strain>
    </source>
</reference>
<keyword evidence="1" id="KW-0072">Autophagy</keyword>
<dbReference type="EMBL" id="JALJOR010000003">
    <property type="protein sequence ID" value="KAK9820447.1"/>
    <property type="molecule type" value="Genomic_DNA"/>
</dbReference>
<dbReference type="GO" id="GO:0000045">
    <property type="term" value="P:autophagosome assembly"/>
    <property type="evidence" value="ECO:0007669"/>
    <property type="project" value="InterPro"/>
</dbReference>
<evidence type="ECO:0000256" key="2">
    <source>
        <dbReference type="SAM" id="Coils"/>
    </source>
</evidence>
<dbReference type="Gene3D" id="3.10.20.90">
    <property type="entry name" value="Phosphatidylinositol 3-kinase Catalytic Subunit, Chain A, domain 1"/>
    <property type="match status" value="1"/>
</dbReference>
<keyword evidence="6" id="KW-1185">Reference proteome</keyword>
<dbReference type="GO" id="GO:0061709">
    <property type="term" value="P:reticulophagy"/>
    <property type="evidence" value="ECO:0007669"/>
    <property type="project" value="TreeGrafter"/>
</dbReference>
<proteinExistence type="predicted"/>
<dbReference type="Proteomes" id="UP001489004">
    <property type="component" value="Unassembled WGS sequence"/>
</dbReference>